<dbReference type="EMBL" id="JARKIB010000097">
    <property type="protein sequence ID" value="KAJ7741893.1"/>
    <property type="molecule type" value="Genomic_DNA"/>
</dbReference>
<protein>
    <recommendedName>
        <fullName evidence="2">Myb/SANT-like domain-containing protein</fullName>
    </recommendedName>
</protein>
<feature type="domain" description="Myb/SANT-like" evidence="2">
    <location>
        <begin position="27"/>
        <end position="122"/>
    </location>
</feature>
<sequence>MAPADKDNAAPDKAVQLPLPDSGNAAWTPADDRALLVYLVDEKAAAGDNGQFKAATLRGAAAALNLVRTRGGPKTHQGCGQKYRQHRKSWGLVDRIIDTSGWTWSHQHGVTVDASTQGAWDAFVKQFPEAARFRNQGWPFYDLMAPLMPTKAKGGNVFRANVPAAPSKASSPPWDEERMNNDFPSDQDNEDEASGGDNDDQAPGSSGLRDNEDDDEKDESDSSSPAPKKNKGKQAAQQAPFHPKKPRVSAGAQGLFDIARAAEKFNGIFEDFHHVLAQPQPAAAATSAASTSAVPAPAATLPPSAFQTSPQRRTSAILGAQNETWLTNRERVALVRILTTLENAEVYNALLTDDIRIPWIIEELQKVGVFPFHPEYSTLEF</sequence>
<evidence type="ECO:0000313" key="3">
    <source>
        <dbReference type="EMBL" id="KAJ7741893.1"/>
    </source>
</evidence>
<evidence type="ECO:0000313" key="4">
    <source>
        <dbReference type="Proteomes" id="UP001215598"/>
    </source>
</evidence>
<dbReference type="PANTHER" id="PTHR46929:SF3">
    <property type="entry name" value="MYB_SANT-LIKE DOMAIN-CONTAINING PROTEIN"/>
    <property type="match status" value="1"/>
</dbReference>
<reference evidence="3" key="1">
    <citation type="submission" date="2023-03" db="EMBL/GenBank/DDBJ databases">
        <title>Massive genome expansion in bonnet fungi (Mycena s.s.) driven by repeated elements and novel gene families across ecological guilds.</title>
        <authorList>
            <consortium name="Lawrence Berkeley National Laboratory"/>
            <person name="Harder C.B."/>
            <person name="Miyauchi S."/>
            <person name="Viragh M."/>
            <person name="Kuo A."/>
            <person name="Thoen E."/>
            <person name="Andreopoulos B."/>
            <person name="Lu D."/>
            <person name="Skrede I."/>
            <person name="Drula E."/>
            <person name="Henrissat B."/>
            <person name="Morin E."/>
            <person name="Kohler A."/>
            <person name="Barry K."/>
            <person name="LaButti K."/>
            <person name="Morin E."/>
            <person name="Salamov A."/>
            <person name="Lipzen A."/>
            <person name="Mereny Z."/>
            <person name="Hegedus B."/>
            <person name="Baldrian P."/>
            <person name="Stursova M."/>
            <person name="Weitz H."/>
            <person name="Taylor A."/>
            <person name="Grigoriev I.V."/>
            <person name="Nagy L.G."/>
            <person name="Martin F."/>
            <person name="Kauserud H."/>
        </authorList>
    </citation>
    <scope>NUCLEOTIDE SEQUENCE</scope>
    <source>
        <strain evidence="3">CBHHK182m</strain>
    </source>
</reference>
<dbReference type="AlphaFoldDB" id="A0AAD7IGI4"/>
<name>A0AAD7IGI4_9AGAR</name>
<feature type="compositionally biased region" description="Acidic residues" evidence="1">
    <location>
        <begin position="211"/>
        <end position="221"/>
    </location>
</feature>
<feature type="region of interest" description="Disordered" evidence="1">
    <location>
        <begin position="1"/>
        <end position="21"/>
    </location>
</feature>
<evidence type="ECO:0000256" key="1">
    <source>
        <dbReference type="SAM" id="MobiDB-lite"/>
    </source>
</evidence>
<feature type="region of interest" description="Disordered" evidence="1">
    <location>
        <begin position="162"/>
        <end position="249"/>
    </location>
</feature>
<dbReference type="PANTHER" id="PTHR46929">
    <property type="entry name" value="EXPRESSED PROTEIN"/>
    <property type="match status" value="1"/>
</dbReference>
<feature type="compositionally biased region" description="Low complexity" evidence="1">
    <location>
        <begin position="163"/>
        <end position="173"/>
    </location>
</feature>
<dbReference type="Proteomes" id="UP001215598">
    <property type="component" value="Unassembled WGS sequence"/>
</dbReference>
<proteinExistence type="predicted"/>
<feature type="compositionally biased region" description="Low complexity" evidence="1">
    <location>
        <begin position="222"/>
        <end position="240"/>
    </location>
</feature>
<keyword evidence="4" id="KW-1185">Reference proteome</keyword>
<feature type="compositionally biased region" description="Basic and acidic residues" evidence="1">
    <location>
        <begin position="1"/>
        <end position="10"/>
    </location>
</feature>
<evidence type="ECO:0000259" key="2">
    <source>
        <dbReference type="Pfam" id="PF12776"/>
    </source>
</evidence>
<accession>A0AAD7IGI4</accession>
<gene>
    <name evidence="3" type="ORF">B0H16DRAFT_1890403</name>
</gene>
<organism evidence="3 4">
    <name type="scientific">Mycena metata</name>
    <dbReference type="NCBI Taxonomy" id="1033252"/>
    <lineage>
        <taxon>Eukaryota</taxon>
        <taxon>Fungi</taxon>
        <taxon>Dikarya</taxon>
        <taxon>Basidiomycota</taxon>
        <taxon>Agaricomycotina</taxon>
        <taxon>Agaricomycetes</taxon>
        <taxon>Agaricomycetidae</taxon>
        <taxon>Agaricales</taxon>
        <taxon>Marasmiineae</taxon>
        <taxon>Mycenaceae</taxon>
        <taxon>Mycena</taxon>
    </lineage>
</organism>
<dbReference type="InterPro" id="IPR024752">
    <property type="entry name" value="Myb/SANT-like_dom"/>
</dbReference>
<feature type="compositionally biased region" description="Acidic residues" evidence="1">
    <location>
        <begin position="185"/>
        <end position="200"/>
    </location>
</feature>
<dbReference type="Pfam" id="PF12776">
    <property type="entry name" value="Myb_DNA-bind_3"/>
    <property type="match status" value="1"/>
</dbReference>
<comment type="caution">
    <text evidence="3">The sequence shown here is derived from an EMBL/GenBank/DDBJ whole genome shotgun (WGS) entry which is preliminary data.</text>
</comment>